<reference evidence="9" key="2">
    <citation type="journal article" name="PLoS ONE">
        <title>Draft genome sequence of Marssonina coronaria, causal agent of apple blotch, and comparisons with the Marssonina brunnea and Marssonina rosae genomes.</title>
        <authorList>
            <person name="Cheng Q."/>
            <person name="Chen J."/>
            <person name="Zhao L."/>
        </authorList>
    </citation>
    <scope>NUCLEOTIDE SEQUENCE</scope>
</reference>
<feature type="compositionally biased region" description="Low complexity" evidence="6">
    <location>
        <begin position="187"/>
        <end position="201"/>
    </location>
</feature>
<evidence type="ECO:0000256" key="2">
    <source>
        <dbReference type="ARBA" id="ARBA00023125"/>
    </source>
</evidence>
<evidence type="ECO:0000256" key="3">
    <source>
        <dbReference type="ARBA" id="ARBA00023163"/>
    </source>
</evidence>
<evidence type="ECO:0000259" key="7">
    <source>
        <dbReference type="PROSITE" id="PS51325"/>
    </source>
</evidence>
<gene>
    <name evidence="8" type="ORF">B2J93_8731</name>
</gene>
<dbReference type="AlphaFoldDB" id="A0A218YXR2"/>
<sequence length="306" mass="33023">MAAAQSSALLPAIETAHSAHRTTANTPAKITEFLDGFQMQVLPYIPFAAVLISVAFYQNLFPHLQQKEASTYLTTLWKRDPFKAKWTVIAAAYSKIRDAVGKPRAPLDKYMSVVCPQMGIIAVPAYLGMLHWTYERPADGAPTLTQSAAPDLQALDQHILRSNMTAQDLISFCGRVGYIPRSIARRLGGQQSSGSPQHGLLASTPDLGLVPLGGREERREPAVASRPADLPLAPSDGWTGSMSDLYHPSEGSVDFERLLSEPHASAWDTVSIYEPASLDRLLESGGVADGFLAPCVPQIGRGASWG</sequence>
<keyword evidence="3 5" id="KW-0804">Transcription</keyword>
<evidence type="ECO:0000256" key="6">
    <source>
        <dbReference type="SAM" id="MobiDB-lite"/>
    </source>
</evidence>
<evidence type="ECO:0000313" key="10">
    <source>
        <dbReference type="Proteomes" id="UP000242519"/>
    </source>
</evidence>
<proteinExistence type="inferred from homology"/>
<keyword evidence="2 5" id="KW-0238">DNA-binding</keyword>
<dbReference type="PROSITE" id="PS51325">
    <property type="entry name" value="ALPHA_BOX"/>
    <property type="match status" value="1"/>
</dbReference>
<protein>
    <submittedName>
        <fullName evidence="8">Alpha box protein</fullName>
    </submittedName>
    <submittedName>
        <fullName evidence="9">MAT1-1-1</fullName>
    </submittedName>
</protein>
<comment type="subcellular location">
    <subcellularLocation>
        <location evidence="5">Nucleus</location>
    </subcellularLocation>
</comment>
<keyword evidence="1 5" id="KW-0805">Transcription regulation</keyword>
<organism evidence="8 10">
    <name type="scientific">Diplocarpon coronariae</name>
    <dbReference type="NCBI Taxonomy" id="2795749"/>
    <lineage>
        <taxon>Eukaryota</taxon>
        <taxon>Fungi</taxon>
        <taxon>Dikarya</taxon>
        <taxon>Ascomycota</taxon>
        <taxon>Pezizomycotina</taxon>
        <taxon>Leotiomycetes</taxon>
        <taxon>Helotiales</taxon>
        <taxon>Drepanopezizaceae</taxon>
        <taxon>Diplocarpon</taxon>
    </lineage>
</organism>
<dbReference type="EMBL" id="MT819950">
    <property type="protein sequence ID" value="QRL06102.1"/>
    <property type="molecule type" value="Genomic_DNA"/>
</dbReference>
<dbReference type="OrthoDB" id="5398665at2759"/>
<dbReference type="GO" id="GO:0045895">
    <property type="term" value="P:positive regulation of mating-type specific transcription, DNA-templated"/>
    <property type="evidence" value="ECO:0007669"/>
    <property type="project" value="InterPro"/>
</dbReference>
<name>A0A218YXR2_9HELO</name>
<feature type="region of interest" description="Disordered" evidence="6">
    <location>
        <begin position="187"/>
        <end position="234"/>
    </location>
</feature>
<keyword evidence="10" id="KW-1185">Reference proteome</keyword>
<dbReference type="Proteomes" id="UP000242519">
    <property type="component" value="Unassembled WGS sequence"/>
</dbReference>
<evidence type="ECO:0000256" key="5">
    <source>
        <dbReference type="RuleBase" id="RU003516"/>
    </source>
</evidence>
<evidence type="ECO:0000256" key="1">
    <source>
        <dbReference type="ARBA" id="ARBA00023015"/>
    </source>
</evidence>
<dbReference type="InterPro" id="IPR006856">
    <property type="entry name" value="MATalpha_HMGbox"/>
</dbReference>
<evidence type="ECO:0000313" key="8">
    <source>
        <dbReference type="EMBL" id="OWP00160.1"/>
    </source>
</evidence>
<dbReference type="GO" id="GO:0008301">
    <property type="term" value="F:DNA binding, bending"/>
    <property type="evidence" value="ECO:0007669"/>
    <property type="project" value="InterPro"/>
</dbReference>
<comment type="similarity">
    <text evidence="5">Belongs to the MATALPHA1 family.</text>
</comment>
<keyword evidence="4 5" id="KW-0539">Nucleus</keyword>
<evidence type="ECO:0000256" key="4">
    <source>
        <dbReference type="ARBA" id="ARBA00023242"/>
    </source>
</evidence>
<dbReference type="Pfam" id="PF04769">
    <property type="entry name" value="MATalpha_HMGbox"/>
    <property type="match status" value="1"/>
</dbReference>
<accession>A0A218YXR2</accession>
<dbReference type="GO" id="GO:0005634">
    <property type="term" value="C:nucleus"/>
    <property type="evidence" value="ECO:0007669"/>
    <property type="project" value="UniProtKB-SubCell"/>
</dbReference>
<feature type="domain" description="Alpha box" evidence="7">
    <location>
        <begin position="55"/>
        <end position="97"/>
    </location>
</feature>
<evidence type="ECO:0000313" key="9">
    <source>
        <dbReference type="EMBL" id="QRL06102.1"/>
    </source>
</evidence>
<dbReference type="EMBL" id="MZNU01000336">
    <property type="protein sequence ID" value="OWP00160.1"/>
    <property type="molecule type" value="Genomic_DNA"/>
</dbReference>
<reference evidence="8 10" key="1">
    <citation type="submission" date="2017-04" db="EMBL/GenBank/DDBJ databases">
        <title>Draft genome sequence of Marssonina coronaria NL1: causal agent of apple blotch.</title>
        <authorList>
            <person name="Cheng Q."/>
        </authorList>
    </citation>
    <scope>NUCLEOTIDE SEQUENCE [LARGE SCALE GENOMIC DNA]</scope>
    <source>
        <strain evidence="8 10">NL1</strain>
    </source>
</reference>